<keyword evidence="3" id="KW-1185">Reference proteome</keyword>
<dbReference type="HOGENOM" id="CLU_1447650_0_0_1"/>
<keyword evidence="1" id="KW-0472">Membrane</keyword>
<dbReference type="AlphaFoldDB" id="W7I8G0"/>
<keyword evidence="1" id="KW-1133">Transmembrane helix</keyword>
<dbReference type="EMBL" id="KI966427">
    <property type="protein sequence ID" value="EWC45305.1"/>
    <property type="molecule type" value="Genomic_DNA"/>
</dbReference>
<accession>W7I8G0</accession>
<evidence type="ECO:0000313" key="3">
    <source>
        <dbReference type="Proteomes" id="UP000024837"/>
    </source>
</evidence>
<organism evidence="2 3">
    <name type="scientific">Drechslerella stenobrocha 248</name>
    <dbReference type="NCBI Taxonomy" id="1043628"/>
    <lineage>
        <taxon>Eukaryota</taxon>
        <taxon>Fungi</taxon>
        <taxon>Dikarya</taxon>
        <taxon>Ascomycota</taxon>
        <taxon>Pezizomycotina</taxon>
        <taxon>Orbiliomycetes</taxon>
        <taxon>Orbiliales</taxon>
        <taxon>Orbiliaceae</taxon>
        <taxon>Drechslerella</taxon>
    </lineage>
</organism>
<protein>
    <submittedName>
        <fullName evidence="2">Uncharacterized protein</fullName>
    </submittedName>
</protein>
<dbReference type="Proteomes" id="UP000024837">
    <property type="component" value="Unassembled WGS sequence"/>
</dbReference>
<keyword evidence="1" id="KW-0812">Transmembrane</keyword>
<sequence>MDSDSEDGRRPSRRAARAGLKCLLLLCIAMGITIIVGFSVIVPKFQKEDNKERAKDARIAVTTSYRRYPFASYPTTGIWATVHPIPEPSSRPDGLGGYVTETAEQSAVETITVVVPVLDVTELAAGAVTTAVVAEVTTTVLLAGGGVRVLTADGVMGDMNGGVSEQSTGSASTTQSLPIHIFDDIVM</sequence>
<gene>
    <name evidence="2" type="ORF">DRE_00704</name>
</gene>
<feature type="transmembrane region" description="Helical" evidence="1">
    <location>
        <begin position="20"/>
        <end position="42"/>
    </location>
</feature>
<name>W7I8G0_9PEZI</name>
<evidence type="ECO:0000256" key="1">
    <source>
        <dbReference type="SAM" id="Phobius"/>
    </source>
</evidence>
<reference evidence="2 3" key="1">
    <citation type="submission" date="2013-05" db="EMBL/GenBank/DDBJ databases">
        <title>Drechslerella stenobrocha genome reveals carnivorous origination and mechanical trapping mechanism of predatory fungi.</title>
        <authorList>
            <person name="Liu X."/>
            <person name="Zhang W."/>
            <person name="Liu K."/>
        </authorList>
    </citation>
    <scope>NUCLEOTIDE SEQUENCE [LARGE SCALE GENOMIC DNA]</scope>
    <source>
        <strain evidence="2 3">248</strain>
    </source>
</reference>
<proteinExistence type="predicted"/>
<evidence type="ECO:0000313" key="2">
    <source>
        <dbReference type="EMBL" id="EWC45305.1"/>
    </source>
</evidence>